<dbReference type="Proteomes" id="UP001177670">
    <property type="component" value="Unassembled WGS sequence"/>
</dbReference>
<sequence length="113" mass="12550">VALSRFLAKPPGVNAGSSRLENPRPASEPENKLFENEIKTRVRERVFLNSPWLKIPLSRGSLTVFTRGRGNGVLIEQAAVFTYPVGEINSGGASLQRTQQQRGYYEHESRPGI</sequence>
<name>A0AA40GDN0_9HYME</name>
<protein>
    <submittedName>
        <fullName evidence="2">Uncharacterized protein</fullName>
    </submittedName>
</protein>
<feature type="region of interest" description="Disordered" evidence="1">
    <location>
        <begin position="1"/>
        <end position="32"/>
    </location>
</feature>
<accession>A0AA40GDN0</accession>
<proteinExistence type="predicted"/>
<dbReference type="EMBL" id="JAHYIQ010000001">
    <property type="protein sequence ID" value="KAK1135809.1"/>
    <property type="molecule type" value="Genomic_DNA"/>
</dbReference>
<feature type="region of interest" description="Disordered" evidence="1">
    <location>
        <begin position="91"/>
        <end position="113"/>
    </location>
</feature>
<feature type="compositionally biased region" description="Basic and acidic residues" evidence="1">
    <location>
        <begin position="104"/>
        <end position="113"/>
    </location>
</feature>
<feature type="compositionally biased region" description="Polar residues" evidence="1">
    <location>
        <begin position="91"/>
        <end position="102"/>
    </location>
</feature>
<evidence type="ECO:0000313" key="2">
    <source>
        <dbReference type="EMBL" id="KAK1135809.1"/>
    </source>
</evidence>
<comment type="caution">
    <text evidence="2">The sequence shown here is derived from an EMBL/GenBank/DDBJ whole genome shotgun (WGS) entry which is preliminary data.</text>
</comment>
<organism evidence="2 3">
    <name type="scientific">Melipona bicolor</name>
    <dbReference type="NCBI Taxonomy" id="60889"/>
    <lineage>
        <taxon>Eukaryota</taxon>
        <taxon>Metazoa</taxon>
        <taxon>Ecdysozoa</taxon>
        <taxon>Arthropoda</taxon>
        <taxon>Hexapoda</taxon>
        <taxon>Insecta</taxon>
        <taxon>Pterygota</taxon>
        <taxon>Neoptera</taxon>
        <taxon>Endopterygota</taxon>
        <taxon>Hymenoptera</taxon>
        <taxon>Apocrita</taxon>
        <taxon>Aculeata</taxon>
        <taxon>Apoidea</taxon>
        <taxon>Anthophila</taxon>
        <taxon>Apidae</taxon>
        <taxon>Melipona</taxon>
    </lineage>
</organism>
<gene>
    <name evidence="2" type="ORF">K0M31_000383</name>
</gene>
<feature type="non-terminal residue" evidence="2">
    <location>
        <position position="1"/>
    </location>
</feature>
<keyword evidence="3" id="KW-1185">Reference proteome</keyword>
<reference evidence="2" key="1">
    <citation type="submission" date="2021-10" db="EMBL/GenBank/DDBJ databases">
        <title>Melipona bicolor Genome sequencing and assembly.</title>
        <authorList>
            <person name="Araujo N.S."/>
            <person name="Arias M.C."/>
        </authorList>
    </citation>
    <scope>NUCLEOTIDE SEQUENCE</scope>
    <source>
        <strain evidence="2">USP_2M_L1-L4_2017</strain>
        <tissue evidence="2">Whole body</tissue>
    </source>
</reference>
<evidence type="ECO:0000256" key="1">
    <source>
        <dbReference type="SAM" id="MobiDB-lite"/>
    </source>
</evidence>
<dbReference type="AlphaFoldDB" id="A0AA40GDN0"/>
<evidence type="ECO:0000313" key="3">
    <source>
        <dbReference type="Proteomes" id="UP001177670"/>
    </source>
</evidence>